<accession>A0A820AA93</accession>
<gene>
    <name evidence="1" type="ORF">OXD698_LOCUS40149</name>
    <name evidence="2" type="ORF">OXD698_LOCUS40152</name>
</gene>
<dbReference type="EMBL" id="CAJOAZ010008646">
    <property type="protein sequence ID" value="CAF4188518.1"/>
    <property type="molecule type" value="Genomic_DNA"/>
</dbReference>
<sequence>MTSKQAAANTPSPISIAAKGYAVDSASTPFKLFNFERRMPAADDVVIRIH</sequence>
<protein>
    <submittedName>
        <fullName evidence="2">Uncharacterized protein</fullName>
    </submittedName>
</protein>
<organism evidence="2 3">
    <name type="scientific">Adineta steineri</name>
    <dbReference type="NCBI Taxonomy" id="433720"/>
    <lineage>
        <taxon>Eukaryota</taxon>
        <taxon>Metazoa</taxon>
        <taxon>Spiralia</taxon>
        <taxon>Gnathifera</taxon>
        <taxon>Rotifera</taxon>
        <taxon>Eurotatoria</taxon>
        <taxon>Bdelloidea</taxon>
        <taxon>Adinetida</taxon>
        <taxon>Adinetidae</taxon>
        <taxon>Adineta</taxon>
    </lineage>
</organism>
<dbReference type="EMBL" id="CAJOAZ010008648">
    <property type="protein sequence ID" value="CAF4188572.1"/>
    <property type="molecule type" value="Genomic_DNA"/>
</dbReference>
<comment type="caution">
    <text evidence="2">The sequence shown here is derived from an EMBL/GenBank/DDBJ whole genome shotgun (WGS) entry which is preliminary data.</text>
</comment>
<dbReference type="Proteomes" id="UP000663844">
    <property type="component" value="Unassembled WGS sequence"/>
</dbReference>
<proteinExistence type="predicted"/>
<dbReference type="AlphaFoldDB" id="A0A820AA93"/>
<evidence type="ECO:0000313" key="2">
    <source>
        <dbReference type="EMBL" id="CAF4188572.1"/>
    </source>
</evidence>
<feature type="non-terminal residue" evidence="2">
    <location>
        <position position="1"/>
    </location>
</feature>
<reference evidence="2" key="1">
    <citation type="submission" date="2021-02" db="EMBL/GenBank/DDBJ databases">
        <authorList>
            <person name="Nowell W R."/>
        </authorList>
    </citation>
    <scope>NUCLEOTIDE SEQUENCE</scope>
</reference>
<evidence type="ECO:0000313" key="1">
    <source>
        <dbReference type="EMBL" id="CAF4188518.1"/>
    </source>
</evidence>
<name>A0A820AA93_9BILA</name>
<evidence type="ECO:0000313" key="3">
    <source>
        <dbReference type="Proteomes" id="UP000663844"/>
    </source>
</evidence>